<dbReference type="SUPFAM" id="SSF88723">
    <property type="entry name" value="PIN domain-like"/>
    <property type="match status" value="1"/>
</dbReference>
<dbReference type="Gene3D" id="3.40.50.1010">
    <property type="entry name" value="5'-nuclease"/>
    <property type="match status" value="1"/>
</dbReference>
<dbReference type="AlphaFoldDB" id="A0A2H0XEM3"/>
<feature type="domain" description="PIN" evidence="2">
    <location>
        <begin position="4"/>
        <end position="124"/>
    </location>
</feature>
<evidence type="ECO:0000313" key="3">
    <source>
        <dbReference type="EMBL" id="PIS22568.1"/>
    </source>
</evidence>
<organism evidence="3 4">
    <name type="scientific">candidate division WWE3 bacterium CG08_land_8_20_14_0_20_41_10</name>
    <dbReference type="NCBI Taxonomy" id="1975085"/>
    <lineage>
        <taxon>Bacteria</taxon>
        <taxon>Katanobacteria</taxon>
    </lineage>
</organism>
<dbReference type="Pfam" id="PF01850">
    <property type="entry name" value="PIN"/>
    <property type="match status" value="1"/>
</dbReference>
<dbReference type="InterPro" id="IPR002716">
    <property type="entry name" value="PIN_dom"/>
</dbReference>
<dbReference type="PANTHER" id="PTHR35901:SF1">
    <property type="entry name" value="EXONUCLEASE VAPC9"/>
    <property type="match status" value="1"/>
</dbReference>
<keyword evidence="1" id="KW-0460">Magnesium</keyword>
<dbReference type="CDD" id="cd09873">
    <property type="entry name" value="PIN_Pae0151-like"/>
    <property type="match status" value="1"/>
</dbReference>
<dbReference type="Proteomes" id="UP000231252">
    <property type="component" value="Unassembled WGS sequence"/>
</dbReference>
<protein>
    <recommendedName>
        <fullName evidence="2">PIN domain-containing protein</fullName>
    </recommendedName>
</protein>
<dbReference type="InterPro" id="IPR044153">
    <property type="entry name" value="PIN_Pae0151-like"/>
</dbReference>
<accession>A0A2H0XEM3</accession>
<dbReference type="EMBL" id="PEYU01000023">
    <property type="protein sequence ID" value="PIS22568.1"/>
    <property type="molecule type" value="Genomic_DNA"/>
</dbReference>
<evidence type="ECO:0000256" key="1">
    <source>
        <dbReference type="ARBA" id="ARBA00022842"/>
    </source>
</evidence>
<evidence type="ECO:0000259" key="2">
    <source>
        <dbReference type="Pfam" id="PF01850"/>
    </source>
</evidence>
<proteinExistence type="predicted"/>
<evidence type="ECO:0000313" key="4">
    <source>
        <dbReference type="Proteomes" id="UP000231252"/>
    </source>
</evidence>
<gene>
    <name evidence="3" type="ORF">COT50_01255</name>
</gene>
<sequence length="134" mass="15526">MDKVVLDASLGIKWFLDEPESARAREILDDLESGKLLAVAPKLFILEVLNGCRYSGKYESWELKYVLDRLWDLGINFVDENDSLVREAISFADDRDLTIYDSVYMALAKINDCFLLTADAKHHKKEYWAKIKYL</sequence>
<reference evidence="4" key="1">
    <citation type="submission" date="2017-09" db="EMBL/GenBank/DDBJ databases">
        <title>Depth-based differentiation of microbial function through sediment-hosted aquifers and enrichment of novel symbionts in the deep terrestrial subsurface.</title>
        <authorList>
            <person name="Probst A.J."/>
            <person name="Ladd B."/>
            <person name="Jarett J.K."/>
            <person name="Geller-Mcgrath D.E."/>
            <person name="Sieber C.M.K."/>
            <person name="Emerson J.B."/>
            <person name="Anantharaman K."/>
            <person name="Thomas B.C."/>
            <person name="Malmstrom R."/>
            <person name="Stieglmeier M."/>
            <person name="Klingl A."/>
            <person name="Woyke T."/>
            <person name="Ryan C.M."/>
            <person name="Banfield J.F."/>
        </authorList>
    </citation>
    <scope>NUCLEOTIDE SEQUENCE [LARGE SCALE GENOMIC DNA]</scope>
</reference>
<comment type="caution">
    <text evidence="3">The sequence shown here is derived from an EMBL/GenBank/DDBJ whole genome shotgun (WGS) entry which is preliminary data.</text>
</comment>
<dbReference type="InterPro" id="IPR029060">
    <property type="entry name" value="PIN-like_dom_sf"/>
</dbReference>
<name>A0A2H0XEM3_UNCKA</name>
<dbReference type="PANTHER" id="PTHR35901">
    <property type="entry name" value="RIBONUCLEASE VAPC3"/>
    <property type="match status" value="1"/>
</dbReference>
<dbReference type="InterPro" id="IPR051619">
    <property type="entry name" value="TypeII_TA_RNase_PINc/VapC"/>
</dbReference>